<evidence type="ECO:0000256" key="1">
    <source>
        <dbReference type="ARBA" id="ARBA00023004"/>
    </source>
</evidence>
<keyword evidence="1" id="KW-0408">Iron</keyword>
<dbReference type="InterPro" id="IPR052713">
    <property type="entry name" value="FeoA"/>
</dbReference>
<sequence length="75" mass="8176">MDLSHVSTHQKVLIKAIHAQNVLKKRLLSLGLSVGKTVEVVETSLQKNTIKLALGFSSVALRLEEAKLIEVEALS</sequence>
<evidence type="ECO:0000313" key="4">
    <source>
        <dbReference type="Proteomes" id="UP000006176"/>
    </source>
</evidence>
<dbReference type="GO" id="GO:0046914">
    <property type="term" value="F:transition metal ion binding"/>
    <property type="evidence" value="ECO:0007669"/>
    <property type="project" value="InterPro"/>
</dbReference>
<accession>I3XZJ2</accession>
<dbReference type="RefSeq" id="WP_014770232.1">
    <property type="nucleotide sequence ID" value="NC_018002.1"/>
</dbReference>
<reference evidence="3 4" key="1">
    <citation type="submission" date="2012-06" db="EMBL/GenBank/DDBJ databases">
        <title>Complete sequence of Sulfurospirillum barnesii SES-3.</title>
        <authorList>
            <consortium name="US DOE Joint Genome Institute"/>
            <person name="Lucas S."/>
            <person name="Han J."/>
            <person name="Lapidus A."/>
            <person name="Cheng J.-F."/>
            <person name="Goodwin L."/>
            <person name="Pitluck S."/>
            <person name="Peters L."/>
            <person name="Ovchinnikova G."/>
            <person name="Lu M."/>
            <person name="Detter J.C."/>
            <person name="Han C."/>
            <person name="Tapia R."/>
            <person name="Land M."/>
            <person name="Hauser L."/>
            <person name="Kyrpides N."/>
            <person name="Ivanova N."/>
            <person name="Pagani I."/>
            <person name="Stolz J."/>
            <person name="Arkin A."/>
            <person name="Dehal P."/>
            <person name="Oremland R."/>
            <person name="Saltikov C."/>
            <person name="Basu P."/>
            <person name="Hollibaugh J."/>
            <person name="Newman D."/>
            <person name="Stolyar S."/>
            <person name="Hazen T."/>
            <person name="Woyke T."/>
        </authorList>
    </citation>
    <scope>NUCLEOTIDE SEQUENCE [LARGE SCALE GENOMIC DNA]</scope>
    <source>
        <strain evidence="4">ATCC 700032 / DSM 10660 / SES-3</strain>
    </source>
</reference>
<protein>
    <submittedName>
        <fullName evidence="3">Fe2+ transport system protein A</fullName>
    </submittedName>
</protein>
<dbReference type="PATRIC" id="fig|760154.4.peg.2082"/>
<organism evidence="3 4">
    <name type="scientific">Sulfurospirillum barnesii (strain ATCC 700032 / DSM 10660 / SES-3)</name>
    <dbReference type="NCBI Taxonomy" id="760154"/>
    <lineage>
        <taxon>Bacteria</taxon>
        <taxon>Pseudomonadati</taxon>
        <taxon>Campylobacterota</taxon>
        <taxon>Epsilonproteobacteria</taxon>
        <taxon>Campylobacterales</taxon>
        <taxon>Sulfurospirillaceae</taxon>
        <taxon>Sulfurospirillum</taxon>
    </lineage>
</organism>
<dbReference type="InterPro" id="IPR008988">
    <property type="entry name" value="Transcriptional_repressor_C"/>
</dbReference>
<evidence type="ECO:0000259" key="2">
    <source>
        <dbReference type="SMART" id="SM00899"/>
    </source>
</evidence>
<dbReference type="AlphaFoldDB" id="I3XZJ2"/>
<dbReference type="OrthoDB" id="9811076at2"/>
<dbReference type="Proteomes" id="UP000006176">
    <property type="component" value="Chromosome"/>
</dbReference>
<dbReference type="HOGENOM" id="CLU_150646_12_2_7"/>
<name>I3XZJ2_SULBS</name>
<dbReference type="PANTHER" id="PTHR42954:SF2">
    <property type="entry name" value="FE(2+) TRANSPORT PROTEIN A"/>
    <property type="match status" value="1"/>
</dbReference>
<evidence type="ECO:0000313" key="3">
    <source>
        <dbReference type="EMBL" id="AFL69366.1"/>
    </source>
</evidence>
<dbReference type="Gene3D" id="2.30.30.90">
    <property type="match status" value="1"/>
</dbReference>
<feature type="domain" description="Ferrous iron transporter FeoA-like" evidence="2">
    <location>
        <begin position="1"/>
        <end position="73"/>
    </location>
</feature>
<dbReference type="PANTHER" id="PTHR42954">
    <property type="entry name" value="FE(2+) TRANSPORT PROTEIN A"/>
    <property type="match status" value="1"/>
</dbReference>
<dbReference type="InterPro" id="IPR007167">
    <property type="entry name" value="Fe-transptr_FeoA-like"/>
</dbReference>
<gene>
    <name evidence="3" type="ordered locus">Sulba_2087</name>
</gene>
<dbReference type="Pfam" id="PF04023">
    <property type="entry name" value="FeoA"/>
    <property type="match status" value="1"/>
</dbReference>
<dbReference type="EMBL" id="CP003333">
    <property type="protein sequence ID" value="AFL69366.1"/>
    <property type="molecule type" value="Genomic_DNA"/>
</dbReference>
<proteinExistence type="predicted"/>
<dbReference type="eggNOG" id="COG1918">
    <property type="taxonomic scope" value="Bacteria"/>
</dbReference>
<dbReference type="STRING" id="760154.Sulba_2087"/>
<dbReference type="SMART" id="SM00899">
    <property type="entry name" value="FeoA"/>
    <property type="match status" value="1"/>
</dbReference>
<dbReference type="KEGG" id="sba:Sulba_2087"/>
<dbReference type="SUPFAM" id="SSF50037">
    <property type="entry name" value="C-terminal domain of transcriptional repressors"/>
    <property type="match status" value="1"/>
</dbReference>
<keyword evidence="4" id="KW-1185">Reference proteome</keyword>
<dbReference type="InterPro" id="IPR038157">
    <property type="entry name" value="FeoA_core_dom"/>
</dbReference>